<feature type="compositionally biased region" description="Polar residues" evidence="12">
    <location>
        <begin position="1187"/>
        <end position="1198"/>
    </location>
</feature>
<evidence type="ECO:0000259" key="15">
    <source>
        <dbReference type="Pfam" id="PF12774"/>
    </source>
</evidence>
<feature type="coiled-coil region" evidence="11">
    <location>
        <begin position="2439"/>
        <end position="2508"/>
    </location>
</feature>
<keyword evidence="8 11" id="KW-0175">Coiled coil</keyword>
<evidence type="ECO:0000256" key="9">
    <source>
        <dbReference type="ARBA" id="ARBA00023175"/>
    </source>
</evidence>
<feature type="domain" description="Dynein heavy chain linker" evidence="14">
    <location>
        <begin position="265"/>
        <end position="706"/>
    </location>
</feature>
<dbReference type="STRING" id="137246.A0A401RTD2"/>
<dbReference type="InterPro" id="IPR041466">
    <property type="entry name" value="Dynein_AAA5_ext"/>
</dbReference>
<evidence type="ECO:0000256" key="8">
    <source>
        <dbReference type="ARBA" id="ARBA00023054"/>
    </source>
</evidence>
<evidence type="ECO:0000259" key="19">
    <source>
        <dbReference type="Pfam" id="PF17852"/>
    </source>
</evidence>
<dbReference type="InterPro" id="IPR004273">
    <property type="entry name" value="Dynein_heavy_D6_P-loop"/>
</dbReference>
<keyword evidence="10" id="KW-0206">Cytoskeleton</keyword>
<dbReference type="Pfam" id="PF17852">
    <property type="entry name" value="Dynein_AAA_lid"/>
    <property type="match status" value="1"/>
</dbReference>
<feature type="domain" description="Dynein heavy chain AAA 5 extension" evidence="19">
    <location>
        <begin position="1656"/>
        <end position="1715"/>
    </location>
</feature>
<dbReference type="Pfam" id="PF12777">
    <property type="entry name" value="MT"/>
    <property type="match status" value="1"/>
</dbReference>
<feature type="compositionally biased region" description="Low complexity" evidence="12">
    <location>
        <begin position="2140"/>
        <end position="2149"/>
    </location>
</feature>
<keyword evidence="3" id="KW-0963">Cytoplasm</keyword>
<evidence type="ECO:0000256" key="3">
    <source>
        <dbReference type="ARBA" id="ARBA00022490"/>
    </source>
</evidence>
<evidence type="ECO:0000313" key="20">
    <source>
        <dbReference type="EMBL" id="GCC21412.1"/>
    </source>
</evidence>
<dbReference type="SUPFAM" id="SSF52540">
    <property type="entry name" value="P-loop containing nucleoside triphosphate hydrolases"/>
    <property type="match status" value="2"/>
</dbReference>
<dbReference type="Pfam" id="PF12781">
    <property type="entry name" value="AAA_9"/>
    <property type="match status" value="1"/>
</dbReference>
<keyword evidence="9" id="KW-0505">Motor protein</keyword>
<proteinExistence type="inferred from homology"/>
<evidence type="ECO:0000256" key="10">
    <source>
        <dbReference type="ARBA" id="ARBA00023212"/>
    </source>
</evidence>
<dbReference type="Pfam" id="PF03028">
    <property type="entry name" value="Dynein_heavy"/>
    <property type="match status" value="1"/>
</dbReference>
<feature type="region of interest" description="Disordered" evidence="12">
    <location>
        <begin position="2102"/>
        <end position="2222"/>
    </location>
</feature>
<feature type="compositionally biased region" description="Polar residues" evidence="12">
    <location>
        <begin position="2130"/>
        <end position="2139"/>
    </location>
</feature>
<accession>A0A401RTD2</accession>
<keyword evidence="7" id="KW-0243">Dynein</keyword>
<evidence type="ECO:0000259" key="13">
    <source>
        <dbReference type="Pfam" id="PF03028"/>
    </source>
</evidence>
<dbReference type="Gene3D" id="1.20.140.100">
    <property type="entry name" value="Dynein heavy chain, N-terminal domain 2"/>
    <property type="match status" value="1"/>
</dbReference>
<dbReference type="EMBL" id="BEZZ01002212">
    <property type="protein sequence ID" value="GCC21412.1"/>
    <property type="molecule type" value="Genomic_DNA"/>
</dbReference>
<dbReference type="InterPro" id="IPR035706">
    <property type="entry name" value="AAA_9"/>
</dbReference>
<feature type="compositionally biased region" description="Basic and acidic residues" evidence="12">
    <location>
        <begin position="2104"/>
        <end position="2117"/>
    </location>
</feature>
<protein>
    <recommendedName>
        <fullName evidence="22">Dynein heavy chain domain-containing protein 1</fullName>
    </recommendedName>
</protein>
<dbReference type="Gene3D" id="1.20.58.1120">
    <property type="match status" value="1"/>
</dbReference>
<evidence type="ECO:0000256" key="1">
    <source>
        <dbReference type="ARBA" id="ARBA00004245"/>
    </source>
</evidence>
<evidence type="ECO:0000256" key="7">
    <source>
        <dbReference type="ARBA" id="ARBA00023017"/>
    </source>
</evidence>
<dbReference type="Pfam" id="PF12774">
    <property type="entry name" value="AAA_6"/>
    <property type="match status" value="3"/>
</dbReference>
<dbReference type="GO" id="GO:0030286">
    <property type="term" value="C:dynein complex"/>
    <property type="evidence" value="ECO:0007669"/>
    <property type="project" value="UniProtKB-KW"/>
</dbReference>
<feature type="domain" description="Dynein heavy chain hydrolytic ATP-binding dynein motor region" evidence="15">
    <location>
        <begin position="898"/>
        <end position="1015"/>
    </location>
</feature>
<dbReference type="InterPro" id="IPR013602">
    <property type="entry name" value="Dynein_heavy_linker"/>
</dbReference>
<dbReference type="Gene3D" id="1.20.920.30">
    <property type="match status" value="1"/>
</dbReference>
<keyword evidence="6" id="KW-0067">ATP-binding</keyword>
<feature type="domain" description="Dynein heavy chain region D6 P-loop" evidence="13">
    <location>
        <begin position="3427"/>
        <end position="3500"/>
    </location>
</feature>
<dbReference type="Gene3D" id="1.10.8.710">
    <property type="match status" value="1"/>
</dbReference>
<evidence type="ECO:0000256" key="5">
    <source>
        <dbReference type="ARBA" id="ARBA00022741"/>
    </source>
</evidence>
<dbReference type="Gene3D" id="1.20.920.60">
    <property type="match status" value="1"/>
</dbReference>
<dbReference type="GO" id="GO:0005524">
    <property type="term" value="F:ATP binding"/>
    <property type="evidence" value="ECO:0007669"/>
    <property type="project" value="UniProtKB-KW"/>
</dbReference>
<organism evidence="20 21">
    <name type="scientific">Chiloscyllium punctatum</name>
    <name type="common">Brownbanded bambooshark</name>
    <name type="synonym">Hemiscyllium punctatum</name>
    <dbReference type="NCBI Taxonomy" id="137246"/>
    <lineage>
        <taxon>Eukaryota</taxon>
        <taxon>Metazoa</taxon>
        <taxon>Chordata</taxon>
        <taxon>Craniata</taxon>
        <taxon>Vertebrata</taxon>
        <taxon>Chondrichthyes</taxon>
        <taxon>Elasmobranchii</taxon>
        <taxon>Galeomorphii</taxon>
        <taxon>Galeoidea</taxon>
        <taxon>Orectolobiformes</taxon>
        <taxon>Hemiscylliidae</taxon>
        <taxon>Chiloscyllium</taxon>
    </lineage>
</organism>
<dbReference type="PANTHER" id="PTHR45703:SF36">
    <property type="entry name" value="DYNEIN HEAVY CHAIN, CYTOPLASMIC"/>
    <property type="match status" value="1"/>
</dbReference>
<dbReference type="Proteomes" id="UP000287033">
    <property type="component" value="Unassembled WGS sequence"/>
</dbReference>
<dbReference type="OMA" id="SRNIVMH"/>
<evidence type="ECO:0000256" key="12">
    <source>
        <dbReference type="SAM" id="MobiDB-lite"/>
    </source>
</evidence>
<dbReference type="InterPro" id="IPR024743">
    <property type="entry name" value="Dynein_HC_stalk"/>
</dbReference>
<dbReference type="GO" id="GO:0008569">
    <property type="term" value="F:minus-end-directed microtubule motor activity"/>
    <property type="evidence" value="ECO:0007669"/>
    <property type="project" value="InterPro"/>
</dbReference>
<keyword evidence="21" id="KW-1185">Reference proteome</keyword>
<feature type="non-terminal residue" evidence="20">
    <location>
        <position position="3608"/>
    </location>
</feature>
<dbReference type="GO" id="GO:0005874">
    <property type="term" value="C:microtubule"/>
    <property type="evidence" value="ECO:0007669"/>
    <property type="project" value="UniProtKB-KW"/>
</dbReference>
<evidence type="ECO:0000256" key="4">
    <source>
        <dbReference type="ARBA" id="ARBA00022701"/>
    </source>
</evidence>
<dbReference type="InterPro" id="IPR043157">
    <property type="entry name" value="Dynein_AAA1S"/>
</dbReference>
<dbReference type="InterPro" id="IPR027417">
    <property type="entry name" value="P-loop_NTPase"/>
</dbReference>
<dbReference type="Pfam" id="PF12775">
    <property type="entry name" value="AAA_7"/>
    <property type="match status" value="1"/>
</dbReference>
<sequence length="3608" mass="412415">MPITLLRAEITTDRKLQIAQRKQKLLIKAALKDIILFRTHHIWLTTTYQMLCTWSADELEKLRDWKLQQYQVNLMQLRKWLRRMRGFEPLYVTRNRVLALDCSIIHEKMMPSLKSMQLDILSFSRKECEQRTEKLISDLSTAIKELQDKPIEDVAFALYSSKIEHLWGTFLREFKEASEFTIMQRDSIIDNLEQRFRLLSSEVHLINVNITSGPFLDPSQNAVIILQQLLDMRIKFWALNEALGQLSKSRNILKGEPFDLAFLTLTEKNITFRQALWNLFFSSSQEIKDWKKTMYEKLDLNQVMNMLDQWFLTLDQLRKSLPPDDEILHIIEETLLQFKNVLPILMELHCPEIQERHWKAIFIEMGETWIPVWDMTLADLLSYDFPSYSDFIAQILIKAKKEFELQKLLRSVEILWQHYEFKFVTHIAVIHYHDNEGGKHHQPQESWAAKNSGTLTLIEMERVRWQTEDSLMTLSMIVSTTAPGNIQEEAEKLMEMIQHFGELLDLWKMFQDKWVFLHQVFYEMELNARKPDPNLMKKIEKVDGLYRRVIQALSSNPSVLSVILSQDTKKYQGMTLRMIFSTGIEAMEQIILQMNHLLESARQEFSRLYFLSDDDLLHLLTLSSDPRKLLPFVTKCFRGIQDLEYQVISSPNLIIPPRVNVLAIHGDLQERVNLTPRLEAIPKTIPWLRNLELRIQQSLFLSLESCVAERTALAREINSKIVLESSGRSEAYKAAQLMKSILKLANSFPVQCILIAEDFCWLSDVKKVLLKRSVSKEWFKTLYNTKIDRLVMIVRGLCKHSWQEADNPRVLFLLKCLICKSMNHRDISDNLIASNIQSEASFEWHKFIKYQFDFNWIFPKRESLKPSTTHFGHSVPGSNQSKFGLRCYINLLGNNYYYDYEYVGPKSVCVQNPVTEKMCLAMILALQNFNPCALIGTYGTGKSSTISHLAQVFGYQLVIFQCCKDMSLAFINRIFNGAIQSGAWLVLENTDSLPMGMLSVLGQQLTSIQNSYRELTTKDISDRSYTDYRAGPNRKKFGTSLVSVTDCENLHTSYRYTWSSECQRQFDPTSLGSIVFAGNIIPARVNYGTFVTLQRFDSSLSIPENLRLSLRPVSVIEPDLKVIIEMKLTSIGFLKASNLSRKVLTIFELVKDSGSITDCCFLPLMEKVIDIAADVLYQTLQAKIPEPSNNQSKRFSNVPQPPASEGQDEQKGKRGEGVSDRGRVKSDSVEQCLLVSQQPITNSTRKASESEEFSGNVSAPVFKSILLVEEHAILKALILTLFPAVSDQENLLNLKGLLTDLFSQSCIPSNNLESDSQLLSVIEKELADTDHHVTKQLVNNILVLYQTLKVSKGVIMVGCSGSGKTTSYKTLSRTLNLLARNEPKLAAHQSESTDPSYRTVQVSVCFPNSLSTEELLGAMDHQSWKNGIVSKWLSEIKSWSQARSLVKEFESPQVKPYHCPEPLRWMVLDGELCLDWLGPISSLLTHKQSLTLSNGDQISFIESTSLILEVTDLSNAPPSAVTWCNMVHYQGSHVWEAVLANLVEKIYSNYSVPRNIVKLFTRLGQDLIPKTMAFLEQHCVPALTQQADYSMIQQNQVAQGLQEVMAFKNILKALLDKHLLRDQQQEDTAGVEQTIVTSQHQRARLDDSILPKNYILAKNILAVAFIWSFGGHLHTSSWPQFDQFARQALSSSDYNIDIPSEGLVFDYYIDPDTGCLASLFRHNESEKKKSKVPAYVLIPEFQRYVKLLELLLLSGCSTLLVGEQLSGKTSFVQAVKGLISYPTIYRLPISTNTQPRHARCYLTEKVFTSGQQELSLSSAVTADAKAKALFFLDDIHAAPFKVGSGCQPVIETFRHSLTCHGSYDGNCQQFRYFHSAHVNYIMTCAPLRGRMGFVSSRFTRLFTVLALPEMTSAMLTAIYTPCVTQWLNNFPTYTLARHAVLAHALVSATVELYHRVRQTLKPSPSRAHYLFSMADIGAVLNGMFLMNPASITMLVKPKKGKLKRSGSRLSSTILSVTKIIIDLWLHESMRTFSDCLLIKEDKKTLTQILEEVAQFHFCTSENGAESLQTLQEVAESSIEVTSLSQSNVAEFQQIIIPVSLEEQSADRSRETSGDGGREPGVIANLDPKSQLPQPLQLTESGSKISSKSSEQAETTKRDYTSSEVQHWLTSVSESQTNDSKTRSHSPAGAPRDNPGTESEISVQKKHKHARSHSRKTKRSETLKPLFPPHLLRSEESLVNLIYSKLAVRPVNKQQMSSPKWNPYREVNCDTIAQQLQLIVQKQNHKNKTNYQIIFFNECVYHFVRIYRVLCTPRSHCTLLSLTNFSGRKTLVRLAAYLTMADLFEINGEMSRLEIAKVIKQASYGAGIHGKDTVILVHGALRKDIFQDLNDMMAEGKYPELYTAIELEELAKMFANIRRLPLNVKREQVMERMGLGLDKIQQLYKEAEEYMKYIDNLKHKLNELAEIRRQLIDRFGKVKGEFIDLISKCRDEEFRIALLMRELEAAQKKFDEEFGTVKPIYATALKALQSLNSANLDEIRTYRAPPPPVVMVMNTLCLMFGKPEGWENAKQLIGQPNFYQELEFYDKDNIQESVHKALGDIVDQPEFQPEVVREASQALESFSLWIKAIYQYSSLVREYSPSFVNEYQSRIEEAQLRLGLLRKQTFEMKKKLVALLREDGDDYLSDSDSVTDLSDIEVLRLVEQKEQDALQALKADEDIHLAEMAKWQQKLTEAEDLMRAMNPHQYDWDVALKQAENRRMTVSGDSLLTAAAIVYLSPFGENLRQELLKKWEAACYTGEIQMEPEDVRQELVKLLPEKTFPASQEKAGSDTEHHPASKFIPTRSDFLLLDILSSLGEQLKWNRAKLPVNATARVSVLLTRILTKYCPLPIPLFIDPDYQCRMWLQVLQEGGGPRLNRELLGVPADNPFPEEEEGTMNTVTGESLSNRIAVDILTGEIPVEEEEIDWVPESVTEKPPNNIWVYPITTEKLDHIVLTAASNGIALMVTNIERKPFTLLLKKLLKVQTWWSPDQPWELTFGKLQIEVKPTFRLYLSTSLPLRIFSLEFDRTFLKQVRVLSFTISKSGLQELFLKEVLYFDRDRPSNVEHTQQMDTMYLQHQLQVTQEELMDKVVQTATSLLNDRSIQTAAVESQDTKEQIHGYLKTLNPSKRTAIAVTEDPYVTISNIGSEMYWALIQICRLNPLYYFSKTSFIKVVREILTKRNLKVRSLGTGTCTDHFMDLMYHLMSELYKYLRWCLFVQHARLYRFLVAVGHMKVMNTVTKLEWELFLRGTQDLKYDVSAQSTCVLKPSWVSQETWDSCCILELLPAFQNLRISIAKKANQWREYFGLSSTVISAIPCSSFAHLNTFQRAILWKFFQPHKLSVIMNDVVSCELGGTLTRDLRPTTTSLFNYSWQNVPVMFLLPEDGSLSLSTHPFYWIEQMAREHQMHNKVHVISCGAHDDVDKVRNELQLTMSKGRWLILNNCHLLEHWDSELLNILLQLTTTYKAYLPTKGASITVSKYDVCEVLEEETLTVLTNAGLIIHRDFRLWLICKNDSAVSLPGMTVYSGHLLDREDQAALDSIINHCLTSSEGPSSKGIRGLITLLIGTR</sequence>
<feature type="compositionally biased region" description="Polar residues" evidence="12">
    <location>
        <begin position="2161"/>
        <end position="2178"/>
    </location>
</feature>
<evidence type="ECO:0000256" key="11">
    <source>
        <dbReference type="SAM" id="Coils"/>
    </source>
</evidence>
<evidence type="ECO:0008006" key="22">
    <source>
        <dbReference type="Google" id="ProtNLM"/>
    </source>
</evidence>
<dbReference type="OrthoDB" id="5986589at2759"/>
<dbReference type="InterPro" id="IPR042228">
    <property type="entry name" value="Dynein_linker_3"/>
</dbReference>
<dbReference type="GO" id="GO:0051959">
    <property type="term" value="F:dynein light intermediate chain binding"/>
    <property type="evidence" value="ECO:0007669"/>
    <property type="project" value="InterPro"/>
</dbReference>
<keyword evidence="5" id="KW-0547">Nucleotide-binding</keyword>
<dbReference type="Gene3D" id="1.10.8.1220">
    <property type="match status" value="1"/>
</dbReference>
<feature type="domain" description="Dynein heavy chain coiled coil stalk" evidence="16">
    <location>
        <begin position="2472"/>
        <end position="2673"/>
    </location>
</feature>
<feature type="compositionally biased region" description="Basic and acidic residues" evidence="12">
    <location>
        <begin position="1208"/>
        <end position="1227"/>
    </location>
</feature>
<comment type="similarity">
    <text evidence="2">Belongs to the dynein heavy chain family.</text>
</comment>
<dbReference type="Pfam" id="PF08393">
    <property type="entry name" value="DHC_N2"/>
    <property type="match status" value="1"/>
</dbReference>
<comment type="caution">
    <text evidence="20">The sequence shown here is derived from an EMBL/GenBank/DDBJ whole genome shotgun (WGS) entry which is preliminary data.</text>
</comment>
<dbReference type="Gene3D" id="1.20.920.20">
    <property type="match status" value="1"/>
</dbReference>
<feature type="region of interest" description="Disordered" evidence="12">
    <location>
        <begin position="1187"/>
        <end position="1227"/>
    </location>
</feature>
<dbReference type="Pfam" id="PF12780">
    <property type="entry name" value="AAA_8"/>
    <property type="match status" value="1"/>
</dbReference>
<feature type="domain" description="Dynein heavy chain hydrolytic ATP-binding dynein motor region" evidence="15">
    <location>
        <begin position="1072"/>
        <end position="1153"/>
    </location>
</feature>
<dbReference type="InterPro" id="IPR042222">
    <property type="entry name" value="Dynein_2_N"/>
</dbReference>
<dbReference type="GO" id="GO:0007018">
    <property type="term" value="P:microtubule-based movement"/>
    <property type="evidence" value="ECO:0007669"/>
    <property type="project" value="InterPro"/>
</dbReference>
<evidence type="ECO:0000259" key="16">
    <source>
        <dbReference type="Pfam" id="PF12777"/>
    </source>
</evidence>
<keyword evidence="4" id="KW-0493">Microtubule</keyword>
<comment type="subcellular location">
    <subcellularLocation>
        <location evidence="1">Cytoplasm</location>
        <location evidence="1">Cytoskeleton</location>
    </subcellularLocation>
</comment>
<dbReference type="Gene3D" id="1.10.287.2620">
    <property type="match status" value="1"/>
</dbReference>
<dbReference type="InterPro" id="IPR026983">
    <property type="entry name" value="DHC"/>
</dbReference>
<evidence type="ECO:0000259" key="14">
    <source>
        <dbReference type="Pfam" id="PF08393"/>
    </source>
</evidence>
<name>A0A401RTD2_CHIPU</name>
<feature type="domain" description="Dynein heavy chain hydrolytic ATP-binding dynein motor region" evidence="15">
    <location>
        <begin position="1269"/>
        <end position="1365"/>
    </location>
</feature>
<reference evidence="20 21" key="1">
    <citation type="journal article" date="2018" name="Nat. Ecol. Evol.">
        <title>Shark genomes provide insights into elasmobranch evolution and the origin of vertebrates.</title>
        <authorList>
            <person name="Hara Y"/>
            <person name="Yamaguchi K"/>
            <person name="Onimaru K"/>
            <person name="Kadota M"/>
            <person name="Koyanagi M"/>
            <person name="Keeley SD"/>
            <person name="Tatsumi K"/>
            <person name="Tanaka K"/>
            <person name="Motone F"/>
            <person name="Kageyama Y"/>
            <person name="Nozu R"/>
            <person name="Adachi N"/>
            <person name="Nishimura O"/>
            <person name="Nakagawa R"/>
            <person name="Tanegashima C"/>
            <person name="Kiyatake I"/>
            <person name="Matsumoto R"/>
            <person name="Murakumo K"/>
            <person name="Nishida K"/>
            <person name="Terakita A"/>
            <person name="Kuratani S"/>
            <person name="Sato K"/>
            <person name="Hyodo S Kuraku.S."/>
        </authorList>
    </citation>
    <scope>NUCLEOTIDE SEQUENCE [LARGE SCALE GENOMIC DNA]</scope>
</reference>
<feature type="domain" description="Dynein heavy chain ATP-binding dynein motor region" evidence="18">
    <location>
        <begin position="2978"/>
        <end position="3155"/>
    </location>
</feature>
<evidence type="ECO:0000256" key="6">
    <source>
        <dbReference type="ARBA" id="ARBA00022840"/>
    </source>
</evidence>
<gene>
    <name evidence="20" type="ORF">chiPu_0019882</name>
</gene>
<feature type="domain" description="Dynein heavy chain AAA module D4" evidence="17">
    <location>
        <begin position="2291"/>
        <end position="2418"/>
    </location>
</feature>
<dbReference type="Gene3D" id="3.20.180.20">
    <property type="entry name" value="Dynein heavy chain, N-terminal domain 2"/>
    <property type="match status" value="1"/>
</dbReference>
<evidence type="ECO:0000256" key="2">
    <source>
        <dbReference type="ARBA" id="ARBA00008887"/>
    </source>
</evidence>
<dbReference type="GO" id="GO:0045505">
    <property type="term" value="F:dynein intermediate chain binding"/>
    <property type="evidence" value="ECO:0007669"/>
    <property type="project" value="InterPro"/>
</dbReference>
<evidence type="ECO:0000259" key="18">
    <source>
        <dbReference type="Pfam" id="PF12781"/>
    </source>
</evidence>
<evidence type="ECO:0000259" key="17">
    <source>
        <dbReference type="Pfam" id="PF12780"/>
    </source>
</evidence>
<dbReference type="PANTHER" id="PTHR45703">
    <property type="entry name" value="DYNEIN HEAVY CHAIN"/>
    <property type="match status" value="1"/>
</dbReference>
<dbReference type="Gene3D" id="3.40.50.300">
    <property type="entry name" value="P-loop containing nucleotide triphosphate hydrolases"/>
    <property type="match status" value="6"/>
</dbReference>
<feature type="compositionally biased region" description="Basic residues" evidence="12">
    <location>
        <begin position="2203"/>
        <end position="2217"/>
    </location>
</feature>
<evidence type="ECO:0000313" key="21">
    <source>
        <dbReference type="Proteomes" id="UP000287033"/>
    </source>
</evidence>
<dbReference type="InterPro" id="IPR024317">
    <property type="entry name" value="Dynein_heavy_chain_D4_dom"/>
</dbReference>
<dbReference type="InterPro" id="IPR035699">
    <property type="entry name" value="AAA_6"/>
</dbReference>